<protein>
    <submittedName>
        <fullName evidence="8">Winged helix-turn-helix domain-containing protein</fullName>
    </submittedName>
</protein>
<dbReference type="InterPro" id="IPR001867">
    <property type="entry name" value="OmpR/PhoB-type_DNA-bd"/>
</dbReference>
<dbReference type="InterPro" id="IPR036388">
    <property type="entry name" value="WH-like_DNA-bd_sf"/>
</dbReference>
<evidence type="ECO:0000313" key="9">
    <source>
        <dbReference type="Proteomes" id="UP000609346"/>
    </source>
</evidence>
<dbReference type="SMART" id="SM00862">
    <property type="entry name" value="Trans_reg_C"/>
    <property type="match status" value="1"/>
</dbReference>
<keyword evidence="1" id="KW-0597">Phosphoprotein</keyword>
<dbReference type="SUPFAM" id="SSF46894">
    <property type="entry name" value="C-terminal effector domain of the bipartite response regulators"/>
    <property type="match status" value="1"/>
</dbReference>
<keyword evidence="5" id="KW-0804">Transcription</keyword>
<name>A0ABR8MZC6_9BACL</name>
<dbReference type="Pfam" id="PF00486">
    <property type="entry name" value="Trans_reg_C"/>
    <property type="match status" value="1"/>
</dbReference>
<dbReference type="InterPro" id="IPR039420">
    <property type="entry name" value="WalR-like"/>
</dbReference>
<dbReference type="EMBL" id="JACXZA010000004">
    <property type="protein sequence ID" value="MBD3920656.1"/>
    <property type="molecule type" value="Genomic_DNA"/>
</dbReference>
<sequence>MFRTEQSVEVGVSAKPRRIMIVSRYAHSVQETAALLMGDGFDVFMTHQCPERALIEKLAPDMMIYDMSAEDKATASAIASVERFAVSEGIARTLFLVSEATLASCVSAGSSEELLVWPGSPSEALLHARRIVRSAESTAIATLRTFKDLMIDTGRMAVYRDGRELRLTRTEYDLLLVLIQAGGSVLSREVITEKIWGCGLFGSSNTVDVHVKTLRKKLSDNALFPKYVATVRGVGYRLADERPTASFSVTQSATYV</sequence>
<accession>A0ABR8MZC6</accession>
<comment type="caution">
    <text evidence="8">The sequence shown here is derived from an EMBL/GenBank/DDBJ whole genome shotgun (WGS) entry which is preliminary data.</text>
</comment>
<dbReference type="CDD" id="cd00383">
    <property type="entry name" value="trans_reg_C"/>
    <property type="match status" value="1"/>
</dbReference>
<evidence type="ECO:0000256" key="5">
    <source>
        <dbReference type="ARBA" id="ARBA00023163"/>
    </source>
</evidence>
<keyword evidence="2" id="KW-0902">Two-component regulatory system</keyword>
<dbReference type="RefSeq" id="WP_191204936.1">
    <property type="nucleotide sequence ID" value="NZ_JACXZA010000004.1"/>
</dbReference>
<evidence type="ECO:0000313" key="8">
    <source>
        <dbReference type="EMBL" id="MBD3920656.1"/>
    </source>
</evidence>
<evidence type="ECO:0000256" key="2">
    <source>
        <dbReference type="ARBA" id="ARBA00023012"/>
    </source>
</evidence>
<evidence type="ECO:0000259" key="7">
    <source>
        <dbReference type="PROSITE" id="PS51755"/>
    </source>
</evidence>
<feature type="DNA-binding region" description="OmpR/PhoB-type" evidence="6">
    <location>
        <begin position="141"/>
        <end position="240"/>
    </location>
</feature>
<dbReference type="PANTHER" id="PTHR48111:SF1">
    <property type="entry name" value="TWO-COMPONENT RESPONSE REGULATOR ORR33"/>
    <property type="match status" value="1"/>
</dbReference>
<keyword evidence="4 6" id="KW-0238">DNA-binding</keyword>
<reference evidence="8 9" key="1">
    <citation type="submission" date="2020-09" db="EMBL/GenBank/DDBJ databases">
        <title>Paenibacillus sp. strain PR3 16S rRNA gene Genome sequencing and assembly.</title>
        <authorList>
            <person name="Kim J."/>
        </authorList>
    </citation>
    <scope>NUCLEOTIDE SEQUENCE [LARGE SCALE GENOMIC DNA]</scope>
    <source>
        <strain evidence="8 9">PR3</strain>
    </source>
</reference>
<dbReference type="Proteomes" id="UP000609346">
    <property type="component" value="Unassembled WGS sequence"/>
</dbReference>
<dbReference type="Gene3D" id="1.10.10.10">
    <property type="entry name" value="Winged helix-like DNA-binding domain superfamily/Winged helix DNA-binding domain"/>
    <property type="match status" value="1"/>
</dbReference>
<evidence type="ECO:0000256" key="3">
    <source>
        <dbReference type="ARBA" id="ARBA00023015"/>
    </source>
</evidence>
<keyword evidence="3" id="KW-0805">Transcription regulation</keyword>
<organism evidence="8 9">
    <name type="scientific">Paenibacillus terricola</name>
    <dbReference type="NCBI Taxonomy" id="2763503"/>
    <lineage>
        <taxon>Bacteria</taxon>
        <taxon>Bacillati</taxon>
        <taxon>Bacillota</taxon>
        <taxon>Bacilli</taxon>
        <taxon>Bacillales</taxon>
        <taxon>Paenibacillaceae</taxon>
        <taxon>Paenibacillus</taxon>
    </lineage>
</organism>
<keyword evidence="9" id="KW-1185">Reference proteome</keyword>
<evidence type="ECO:0000256" key="1">
    <source>
        <dbReference type="ARBA" id="ARBA00022553"/>
    </source>
</evidence>
<feature type="domain" description="OmpR/PhoB-type" evidence="7">
    <location>
        <begin position="141"/>
        <end position="240"/>
    </location>
</feature>
<evidence type="ECO:0000256" key="6">
    <source>
        <dbReference type="PROSITE-ProRule" id="PRU01091"/>
    </source>
</evidence>
<proteinExistence type="predicted"/>
<dbReference type="PROSITE" id="PS51755">
    <property type="entry name" value="OMPR_PHOB"/>
    <property type="match status" value="1"/>
</dbReference>
<evidence type="ECO:0000256" key="4">
    <source>
        <dbReference type="ARBA" id="ARBA00023125"/>
    </source>
</evidence>
<gene>
    <name evidence="8" type="ORF">H8B09_17965</name>
</gene>
<dbReference type="PANTHER" id="PTHR48111">
    <property type="entry name" value="REGULATOR OF RPOS"/>
    <property type="match status" value="1"/>
</dbReference>
<dbReference type="InterPro" id="IPR016032">
    <property type="entry name" value="Sig_transdc_resp-reg_C-effctor"/>
</dbReference>